<dbReference type="RefSeq" id="WP_052537577.1">
    <property type="nucleotide sequence ID" value="NZ_FQVY01000003.1"/>
</dbReference>
<dbReference type="CDD" id="cd00093">
    <property type="entry name" value="HTH_XRE"/>
    <property type="match status" value="1"/>
</dbReference>
<evidence type="ECO:0000256" key="2">
    <source>
        <dbReference type="SAM" id="Phobius"/>
    </source>
</evidence>
<dbReference type="SMART" id="SM00530">
    <property type="entry name" value="HTH_XRE"/>
    <property type="match status" value="1"/>
</dbReference>
<keyword evidence="2" id="KW-0472">Membrane</keyword>
<name>A0AAQ1MEY0_9FIRM</name>
<dbReference type="Pfam" id="PF01381">
    <property type="entry name" value="HTH_3"/>
    <property type="match status" value="1"/>
</dbReference>
<dbReference type="EMBL" id="FQVY01000003">
    <property type="protein sequence ID" value="SHG35304.1"/>
    <property type="molecule type" value="Genomic_DNA"/>
</dbReference>
<feature type="domain" description="HTH cro/C1-type" evidence="3">
    <location>
        <begin position="10"/>
        <end position="64"/>
    </location>
</feature>
<evidence type="ECO:0000313" key="5">
    <source>
        <dbReference type="Proteomes" id="UP000184089"/>
    </source>
</evidence>
<dbReference type="InterPro" id="IPR001387">
    <property type="entry name" value="Cro/C1-type_HTH"/>
</dbReference>
<keyword evidence="2" id="KW-1133">Transmembrane helix</keyword>
<evidence type="ECO:0000256" key="1">
    <source>
        <dbReference type="ARBA" id="ARBA00023125"/>
    </source>
</evidence>
<evidence type="ECO:0000259" key="3">
    <source>
        <dbReference type="PROSITE" id="PS50943"/>
    </source>
</evidence>
<protein>
    <submittedName>
        <fullName evidence="4">Transcriptional regulator, contains XRE-family HTH domain</fullName>
    </submittedName>
</protein>
<dbReference type="PANTHER" id="PTHR46558">
    <property type="entry name" value="TRACRIPTIONAL REGULATORY PROTEIN-RELATED-RELATED"/>
    <property type="match status" value="1"/>
</dbReference>
<evidence type="ECO:0000313" key="4">
    <source>
        <dbReference type="EMBL" id="SHG35304.1"/>
    </source>
</evidence>
<dbReference type="Gene3D" id="1.10.260.40">
    <property type="entry name" value="lambda repressor-like DNA-binding domains"/>
    <property type="match status" value="1"/>
</dbReference>
<proteinExistence type="predicted"/>
<sequence length="242" mass="27105">MDSVRFGQFVARCRREAGLTQRELGERVGVTDKAVSKWERGLSLPDVALLEPLAGQLGVSVAELLRGERQKCPAPEVEEAVESALALSQRELARRRCQRRALLLASGLLLLAFLCLAVLFYRTCVAPYPQALHYFSPPASWSAGDTSRWGERFPPHSAYAMGLDERGRPVFQNPSAALKKVSSDCSDAAAYLRKEYHLLPLSRFTLQSYGIYGWQIDTGEERVAAQGRMLTNFWDIYQNSYD</sequence>
<dbReference type="PANTHER" id="PTHR46558:SF11">
    <property type="entry name" value="HTH-TYPE TRANSCRIPTIONAL REGULATOR XRE"/>
    <property type="match status" value="1"/>
</dbReference>
<organism evidence="4 5">
    <name type="scientific">Bittarella massiliensis</name>
    <name type="common">ex Durand et al. 2017</name>
    <dbReference type="NCBI Taxonomy" id="1720313"/>
    <lineage>
        <taxon>Bacteria</taxon>
        <taxon>Bacillati</taxon>
        <taxon>Bacillota</taxon>
        <taxon>Clostridia</taxon>
        <taxon>Eubacteriales</taxon>
        <taxon>Oscillospiraceae</taxon>
        <taxon>Bittarella (ex Durand et al. 2017)</taxon>
    </lineage>
</organism>
<dbReference type="InterPro" id="IPR010982">
    <property type="entry name" value="Lambda_DNA-bd_dom_sf"/>
</dbReference>
<feature type="transmembrane region" description="Helical" evidence="2">
    <location>
        <begin position="101"/>
        <end position="121"/>
    </location>
</feature>
<keyword evidence="2" id="KW-0812">Transmembrane</keyword>
<dbReference type="AlphaFoldDB" id="A0AAQ1MEY0"/>
<reference evidence="5" key="1">
    <citation type="submission" date="2016-11" db="EMBL/GenBank/DDBJ databases">
        <authorList>
            <person name="Jaros S."/>
            <person name="Januszkiewicz K."/>
            <person name="Wedrychowicz H."/>
        </authorList>
    </citation>
    <scope>NUCLEOTIDE SEQUENCE [LARGE SCALE GENOMIC DNA]</scope>
    <source>
        <strain evidence="5">DSM 4029</strain>
    </source>
</reference>
<dbReference type="Proteomes" id="UP000184089">
    <property type="component" value="Unassembled WGS sequence"/>
</dbReference>
<dbReference type="PROSITE" id="PS50943">
    <property type="entry name" value="HTH_CROC1"/>
    <property type="match status" value="1"/>
</dbReference>
<keyword evidence="1" id="KW-0238">DNA-binding</keyword>
<comment type="caution">
    <text evidence="4">The sequence shown here is derived from an EMBL/GenBank/DDBJ whole genome shotgun (WGS) entry which is preliminary data.</text>
</comment>
<accession>A0AAQ1MEY0</accession>
<gene>
    <name evidence="4" type="ORF">SAMN05444424_2216</name>
</gene>
<dbReference type="GO" id="GO:0003677">
    <property type="term" value="F:DNA binding"/>
    <property type="evidence" value="ECO:0007669"/>
    <property type="project" value="UniProtKB-KW"/>
</dbReference>
<dbReference type="SUPFAM" id="SSF47413">
    <property type="entry name" value="lambda repressor-like DNA-binding domains"/>
    <property type="match status" value="1"/>
</dbReference>